<evidence type="ECO:0000313" key="7">
    <source>
        <dbReference type="EMBL" id="PZR51706.1"/>
    </source>
</evidence>
<feature type="transmembrane region" description="Helical" evidence="5">
    <location>
        <begin position="34"/>
        <end position="53"/>
    </location>
</feature>
<keyword evidence="4 5" id="KW-0472">Membrane</keyword>
<evidence type="ECO:0000256" key="2">
    <source>
        <dbReference type="ARBA" id="ARBA00022692"/>
    </source>
</evidence>
<feature type="transmembrane region" description="Helical" evidence="5">
    <location>
        <begin position="270"/>
        <end position="289"/>
    </location>
</feature>
<dbReference type="Gene3D" id="1.20.1250.20">
    <property type="entry name" value="MFS general substrate transporter like domains"/>
    <property type="match status" value="2"/>
</dbReference>
<keyword evidence="3 5" id="KW-1133">Transmembrane helix</keyword>
<evidence type="ECO:0000256" key="3">
    <source>
        <dbReference type="ARBA" id="ARBA00022989"/>
    </source>
</evidence>
<feature type="domain" description="Major facilitator superfamily (MFS) profile" evidence="6">
    <location>
        <begin position="208"/>
        <end position="401"/>
    </location>
</feature>
<feature type="transmembrane region" description="Helical" evidence="5">
    <location>
        <begin position="245"/>
        <end position="263"/>
    </location>
</feature>
<keyword evidence="2 5" id="KW-0812">Transmembrane</keyword>
<evidence type="ECO:0000256" key="1">
    <source>
        <dbReference type="ARBA" id="ARBA00004651"/>
    </source>
</evidence>
<gene>
    <name evidence="7" type="ORF">DNL40_15170</name>
</gene>
<feature type="transmembrane region" description="Helical" evidence="5">
    <location>
        <begin position="295"/>
        <end position="319"/>
    </location>
</feature>
<dbReference type="PROSITE" id="PS50850">
    <property type="entry name" value="MFS"/>
    <property type="match status" value="1"/>
</dbReference>
<name>A0A2W5WTY9_9MICO</name>
<comment type="caution">
    <text evidence="7">The sequence shown here is derived from an EMBL/GenBank/DDBJ whole genome shotgun (WGS) entry which is preliminary data.</text>
</comment>
<feature type="transmembrane region" description="Helical" evidence="5">
    <location>
        <begin position="157"/>
        <end position="175"/>
    </location>
</feature>
<dbReference type="PANTHER" id="PTHR23542">
    <property type="match status" value="1"/>
</dbReference>
<comment type="subcellular location">
    <subcellularLocation>
        <location evidence="1">Cell membrane</location>
        <topology evidence="1">Multi-pass membrane protein</topology>
    </subcellularLocation>
</comment>
<dbReference type="Pfam" id="PF07690">
    <property type="entry name" value="MFS_1"/>
    <property type="match status" value="1"/>
</dbReference>
<dbReference type="InterPro" id="IPR011701">
    <property type="entry name" value="MFS"/>
</dbReference>
<feature type="transmembrane region" description="Helical" evidence="5">
    <location>
        <begin position="211"/>
        <end position="233"/>
    </location>
</feature>
<dbReference type="PANTHER" id="PTHR23542:SF1">
    <property type="entry name" value="MAJOR FACILITATOR SUPERFAMILY (MFS) PROFILE DOMAIN-CONTAINING PROTEIN"/>
    <property type="match status" value="1"/>
</dbReference>
<keyword evidence="8" id="KW-1185">Reference proteome</keyword>
<proteinExistence type="predicted"/>
<feature type="transmembrane region" description="Helical" evidence="5">
    <location>
        <begin position="331"/>
        <end position="349"/>
    </location>
</feature>
<dbReference type="GO" id="GO:0022857">
    <property type="term" value="F:transmembrane transporter activity"/>
    <property type="evidence" value="ECO:0007669"/>
    <property type="project" value="InterPro"/>
</dbReference>
<organism evidence="7 8">
    <name type="scientific">Xylanimonas oleitrophica</name>
    <dbReference type="NCBI Taxonomy" id="2607479"/>
    <lineage>
        <taxon>Bacteria</taxon>
        <taxon>Bacillati</taxon>
        <taxon>Actinomycetota</taxon>
        <taxon>Actinomycetes</taxon>
        <taxon>Micrococcales</taxon>
        <taxon>Promicromonosporaceae</taxon>
        <taxon>Xylanimonas</taxon>
    </lineage>
</organism>
<dbReference type="EMBL" id="QKWH01000017">
    <property type="protein sequence ID" value="PZR51706.1"/>
    <property type="molecule type" value="Genomic_DNA"/>
</dbReference>
<dbReference type="InterPro" id="IPR036259">
    <property type="entry name" value="MFS_trans_sf"/>
</dbReference>
<dbReference type="GO" id="GO:0005886">
    <property type="term" value="C:plasma membrane"/>
    <property type="evidence" value="ECO:0007669"/>
    <property type="project" value="UniProtKB-SubCell"/>
</dbReference>
<protein>
    <submittedName>
        <fullName evidence="7">MFS transporter</fullName>
    </submittedName>
</protein>
<sequence length="401" mass="41022">MFSAAGAIARMPMSMVGIGTVLMVQAFYGSYATAGAVSAVLVVSTAIVSPQVARWVDKTGQRRVLLPMLLLSTTGLVGLVVAATLRAPEAVLYTLAVLAGGAQGSYGSYVRARWSYAVREPRRLHTAYAFESSVDELVYIVGPVLATVLATAVIPSAALLVAVVTGTAGGLWFVLQRRTEPPVVPQQHGVAVGSVSTPGPASAIFVPGMPLLALVFVAMGTIFGAVDVATVAFAEEQGSKGASGLVLAAFAFGSLVAGLAYGAKHWTSPLSTRFTIGTLVLAAGVSLFFTAGNLWVLALVMCLTGSAIAPTVINGNAMVQALVPPHRLTEGLAWVSTSIGVGSALGSWLAGLRIDAVDAHAGFLVAMIAGWACAALALVALPTLRRQGRPVPIATTDVTQV</sequence>
<feature type="transmembrane region" description="Helical" evidence="5">
    <location>
        <begin position="7"/>
        <end position="28"/>
    </location>
</feature>
<dbReference type="AlphaFoldDB" id="A0A2W5WTY9"/>
<dbReference type="InterPro" id="IPR020846">
    <property type="entry name" value="MFS_dom"/>
</dbReference>
<accession>A0A2W5WTY9</accession>
<evidence type="ECO:0000256" key="4">
    <source>
        <dbReference type="ARBA" id="ARBA00023136"/>
    </source>
</evidence>
<evidence type="ECO:0000259" key="6">
    <source>
        <dbReference type="PROSITE" id="PS50850"/>
    </source>
</evidence>
<evidence type="ECO:0000313" key="8">
    <source>
        <dbReference type="Proteomes" id="UP000248783"/>
    </source>
</evidence>
<feature type="transmembrane region" description="Helical" evidence="5">
    <location>
        <begin position="361"/>
        <end position="381"/>
    </location>
</feature>
<evidence type="ECO:0000256" key="5">
    <source>
        <dbReference type="SAM" id="Phobius"/>
    </source>
</evidence>
<feature type="transmembrane region" description="Helical" evidence="5">
    <location>
        <begin position="65"/>
        <end position="85"/>
    </location>
</feature>
<reference evidence="7 8" key="1">
    <citation type="submission" date="2018-06" db="EMBL/GenBank/DDBJ databases">
        <title>Whole genome sequencing of a novel hydrocarbon degrading bacterial strain, PW21 isolated from oil contaminated produced water sample.</title>
        <authorList>
            <person name="Nagkirti P."/>
            <person name="Shaikh A."/>
            <person name="Gowdaman V."/>
            <person name="Engineer A.E."/>
            <person name="Dagar S."/>
            <person name="Dhakephalkar P.K."/>
        </authorList>
    </citation>
    <scope>NUCLEOTIDE SEQUENCE [LARGE SCALE GENOMIC DNA]</scope>
    <source>
        <strain evidence="7 8">PW21</strain>
    </source>
</reference>
<dbReference type="Proteomes" id="UP000248783">
    <property type="component" value="Unassembled WGS sequence"/>
</dbReference>
<dbReference type="SUPFAM" id="SSF103473">
    <property type="entry name" value="MFS general substrate transporter"/>
    <property type="match status" value="1"/>
</dbReference>